<evidence type="ECO:0000256" key="3">
    <source>
        <dbReference type="ARBA" id="ARBA00022737"/>
    </source>
</evidence>
<keyword evidence="2 5" id="KW-0732">Signal</keyword>
<dbReference type="PRINTS" id="PR00019">
    <property type="entry name" value="LEURICHRPT"/>
</dbReference>
<dbReference type="Pfam" id="PF13855">
    <property type="entry name" value="LRR_8"/>
    <property type="match status" value="1"/>
</dbReference>
<dbReference type="Ensembl" id="ENSHCOT00000001261.1">
    <property type="protein sequence ID" value="ENSHCOP00000007872.1"/>
    <property type="gene ID" value="ENSHCOG00000009989.1"/>
</dbReference>
<dbReference type="Pfam" id="PF00560">
    <property type="entry name" value="LRR_1"/>
    <property type="match status" value="1"/>
</dbReference>
<keyword evidence="7" id="KW-1185">Reference proteome</keyword>
<dbReference type="SMART" id="SM00369">
    <property type="entry name" value="LRR_TYP"/>
    <property type="match status" value="5"/>
</dbReference>
<evidence type="ECO:0008006" key="8">
    <source>
        <dbReference type="Google" id="ProtNLM"/>
    </source>
</evidence>
<feature type="chain" id="PRO_5018640324" description="LRRNT domain-containing protein" evidence="5">
    <location>
        <begin position="36"/>
        <end position="348"/>
    </location>
</feature>
<dbReference type="InterPro" id="IPR003591">
    <property type="entry name" value="Leu-rich_rpt_typical-subtyp"/>
</dbReference>
<sequence length="348" mass="37831">MRPIASHLSSQSSVNPAAAALLLSLCLGSLPRALTCPPGCICASDIISCGGCNLSAPPPDLPGYATRLDLSHNSLTALPADWITRPFERLAALLLGRNRIVQIEAKAFAAVPRLLHLDLSSNKLSALNSSIFTGLTELRELLLFGNQIGQISPDSFRGLRSLVKLYLSGNRLTSVHVHTLLSLSRRAGIYLQGNPLTCDCALLALLEYWTWKQYRPLLDFKDDYPCRDSVGPKLNCSLDGEWSAEAGSYQVDPGKWLWLTCPGFASPLKDPDVFWVTPATVLNLSFLILFVALVPTPTAILKCSHLMSGPSAKILSAPKLHFGFVAKTFHFGFIGPYQNLPNTCSKMI</sequence>
<evidence type="ECO:0000256" key="1">
    <source>
        <dbReference type="ARBA" id="ARBA00022614"/>
    </source>
</evidence>
<feature type="transmembrane region" description="Helical" evidence="4">
    <location>
        <begin position="273"/>
        <end position="294"/>
    </location>
</feature>
<name>A0A3Q2XUE5_HIPCM</name>
<evidence type="ECO:0000256" key="2">
    <source>
        <dbReference type="ARBA" id="ARBA00022729"/>
    </source>
</evidence>
<evidence type="ECO:0000313" key="7">
    <source>
        <dbReference type="Proteomes" id="UP000264820"/>
    </source>
</evidence>
<dbReference type="PROSITE" id="PS51450">
    <property type="entry name" value="LRR"/>
    <property type="match status" value="1"/>
</dbReference>
<evidence type="ECO:0000313" key="6">
    <source>
        <dbReference type="Ensembl" id="ENSHCOP00000007872.1"/>
    </source>
</evidence>
<keyword evidence="1" id="KW-0433">Leucine-rich repeat</keyword>
<dbReference type="AlphaFoldDB" id="A0A3Q2XUE5"/>
<dbReference type="SUPFAM" id="SSF52058">
    <property type="entry name" value="L domain-like"/>
    <property type="match status" value="1"/>
</dbReference>
<reference evidence="6" key="1">
    <citation type="submission" date="2025-08" db="UniProtKB">
        <authorList>
            <consortium name="Ensembl"/>
        </authorList>
    </citation>
    <scope>IDENTIFICATION</scope>
</reference>
<accession>A0A3Q2XUE5</accession>
<feature type="signal peptide" evidence="5">
    <location>
        <begin position="1"/>
        <end position="35"/>
    </location>
</feature>
<dbReference type="PANTHER" id="PTHR24366:SF161">
    <property type="entry name" value="TIR DOMAIN-CONTAINING PROTEIN"/>
    <property type="match status" value="1"/>
</dbReference>
<reference evidence="6" key="2">
    <citation type="submission" date="2025-09" db="UniProtKB">
        <authorList>
            <consortium name="Ensembl"/>
        </authorList>
    </citation>
    <scope>IDENTIFICATION</scope>
</reference>
<dbReference type="Proteomes" id="UP000264820">
    <property type="component" value="Unplaced"/>
</dbReference>
<protein>
    <recommendedName>
        <fullName evidence="8">LRRNT domain-containing protein</fullName>
    </recommendedName>
</protein>
<dbReference type="PANTHER" id="PTHR24366">
    <property type="entry name" value="IG(IMMUNOGLOBULIN) AND LRR(LEUCINE RICH REPEAT) DOMAINS"/>
    <property type="match status" value="1"/>
</dbReference>
<proteinExistence type="predicted"/>
<organism evidence="6 7">
    <name type="scientific">Hippocampus comes</name>
    <name type="common">Tiger tail seahorse</name>
    <dbReference type="NCBI Taxonomy" id="109280"/>
    <lineage>
        <taxon>Eukaryota</taxon>
        <taxon>Metazoa</taxon>
        <taxon>Chordata</taxon>
        <taxon>Craniata</taxon>
        <taxon>Vertebrata</taxon>
        <taxon>Euteleostomi</taxon>
        <taxon>Actinopterygii</taxon>
        <taxon>Neopterygii</taxon>
        <taxon>Teleostei</taxon>
        <taxon>Neoteleostei</taxon>
        <taxon>Acanthomorphata</taxon>
        <taxon>Syngnathiaria</taxon>
        <taxon>Syngnathiformes</taxon>
        <taxon>Syngnathoidei</taxon>
        <taxon>Syngnathidae</taxon>
        <taxon>Hippocampus</taxon>
    </lineage>
</organism>
<evidence type="ECO:0000256" key="4">
    <source>
        <dbReference type="SAM" id="Phobius"/>
    </source>
</evidence>
<dbReference type="STRING" id="109280.ENSHCOP00000007872"/>
<evidence type="ECO:0000256" key="5">
    <source>
        <dbReference type="SAM" id="SignalP"/>
    </source>
</evidence>
<dbReference type="InterPro" id="IPR032675">
    <property type="entry name" value="LRR_dom_sf"/>
</dbReference>
<keyword evidence="4" id="KW-0472">Membrane</keyword>
<dbReference type="GeneTree" id="ENSGT00950000183146"/>
<keyword evidence="3" id="KW-0677">Repeat</keyword>
<dbReference type="Gene3D" id="3.80.10.10">
    <property type="entry name" value="Ribonuclease Inhibitor"/>
    <property type="match status" value="1"/>
</dbReference>
<dbReference type="InterPro" id="IPR001611">
    <property type="entry name" value="Leu-rich_rpt"/>
</dbReference>
<keyword evidence="4" id="KW-1133">Transmembrane helix</keyword>
<keyword evidence="4" id="KW-0812">Transmembrane</keyword>
<dbReference type="OMA" id="ALHVGWI"/>